<dbReference type="SUPFAM" id="SSF56770">
    <property type="entry name" value="HydA/Nqo6-like"/>
    <property type="match status" value="1"/>
</dbReference>
<evidence type="ECO:0000256" key="1">
    <source>
        <dbReference type="SAM" id="MobiDB-lite"/>
    </source>
</evidence>
<accession>A0AAW0KZE8</accession>
<dbReference type="EMBL" id="PKMF04000178">
    <property type="protein sequence ID" value="KAK7844850.1"/>
    <property type="molecule type" value="Genomic_DNA"/>
</dbReference>
<dbReference type="AlphaFoldDB" id="A0AAW0KZE8"/>
<dbReference type="Gene3D" id="3.40.50.12280">
    <property type="match status" value="1"/>
</dbReference>
<dbReference type="Proteomes" id="UP000237347">
    <property type="component" value="Unassembled WGS sequence"/>
</dbReference>
<keyword evidence="3" id="KW-1185">Reference proteome</keyword>
<evidence type="ECO:0000313" key="2">
    <source>
        <dbReference type="EMBL" id="KAK7844850.1"/>
    </source>
</evidence>
<feature type="region of interest" description="Disordered" evidence="1">
    <location>
        <begin position="29"/>
        <end position="48"/>
    </location>
</feature>
<gene>
    <name evidence="2" type="primary">nuoB</name>
    <name evidence="2" type="ORF">CFP56_010255</name>
</gene>
<proteinExistence type="predicted"/>
<evidence type="ECO:0000313" key="3">
    <source>
        <dbReference type="Proteomes" id="UP000237347"/>
    </source>
</evidence>
<protein>
    <submittedName>
        <fullName evidence="2">Nadh-quinone oxidoreductase subunit b</fullName>
    </submittedName>
</protein>
<organism evidence="2 3">
    <name type="scientific">Quercus suber</name>
    <name type="common">Cork oak</name>
    <dbReference type="NCBI Taxonomy" id="58331"/>
    <lineage>
        <taxon>Eukaryota</taxon>
        <taxon>Viridiplantae</taxon>
        <taxon>Streptophyta</taxon>
        <taxon>Embryophyta</taxon>
        <taxon>Tracheophyta</taxon>
        <taxon>Spermatophyta</taxon>
        <taxon>Magnoliopsida</taxon>
        <taxon>eudicotyledons</taxon>
        <taxon>Gunneridae</taxon>
        <taxon>Pentapetalae</taxon>
        <taxon>rosids</taxon>
        <taxon>fabids</taxon>
        <taxon>Fagales</taxon>
        <taxon>Fagaceae</taxon>
        <taxon>Quercus</taxon>
    </lineage>
</organism>
<comment type="caution">
    <text evidence="2">The sequence shown here is derived from an EMBL/GenBank/DDBJ whole genome shotgun (WGS) entry which is preliminary data.</text>
</comment>
<reference evidence="2 3" key="1">
    <citation type="journal article" date="2018" name="Sci. Data">
        <title>The draft genome sequence of cork oak.</title>
        <authorList>
            <person name="Ramos A.M."/>
            <person name="Usie A."/>
            <person name="Barbosa P."/>
            <person name="Barros P.M."/>
            <person name="Capote T."/>
            <person name="Chaves I."/>
            <person name="Simoes F."/>
            <person name="Abreu I."/>
            <person name="Carrasquinho I."/>
            <person name="Faro C."/>
            <person name="Guimaraes J.B."/>
            <person name="Mendonca D."/>
            <person name="Nobrega F."/>
            <person name="Rodrigues L."/>
            <person name="Saibo N.J.M."/>
            <person name="Varela M.C."/>
            <person name="Egas C."/>
            <person name="Matos J."/>
            <person name="Miguel C.M."/>
            <person name="Oliveira M.M."/>
            <person name="Ricardo C.P."/>
            <person name="Goncalves S."/>
        </authorList>
    </citation>
    <scope>NUCLEOTIDE SEQUENCE [LARGE SCALE GENOMIC DNA]</scope>
    <source>
        <strain evidence="3">cv. HL8</strain>
    </source>
</reference>
<sequence>MGGGYCHYSYFVVQGYDKIVPVNIYVPGSPPPVQEEDKQEEGFSSMVD</sequence>
<name>A0AAW0KZE8_QUESU</name>